<feature type="region of interest" description="Disordered" evidence="1">
    <location>
        <begin position="296"/>
        <end position="320"/>
    </location>
</feature>
<evidence type="ECO:0000259" key="2">
    <source>
        <dbReference type="PROSITE" id="PS50994"/>
    </source>
</evidence>
<feature type="compositionally biased region" description="Basic and acidic residues" evidence="1">
    <location>
        <begin position="89"/>
        <end position="149"/>
    </location>
</feature>
<dbReference type="GO" id="GO:0003676">
    <property type="term" value="F:nucleic acid binding"/>
    <property type="evidence" value="ECO:0007669"/>
    <property type="project" value="InterPro"/>
</dbReference>
<feature type="region of interest" description="Disordered" evidence="1">
    <location>
        <begin position="1349"/>
        <end position="1390"/>
    </location>
</feature>
<evidence type="ECO:0000313" key="4">
    <source>
        <dbReference type="Proteomes" id="UP000649617"/>
    </source>
</evidence>
<name>A0A812NCE4_SYMPI</name>
<keyword evidence="4" id="KW-1185">Reference proteome</keyword>
<sequence>MIAHGIRANLVNAANSANPRTREPANPANPQTRGPASPRTREPVNPRTRQTPQTPRTPRIREPVNSRTRERREPVNPRTPRTRGPANSRTREPANPRTREHANLRTRESPDPRTREPANTRTREPGNPRSRERHEPANPRTHEPADPRTCEPANPDSPSREPADPANSANTELLPHPFREGRRVSNRKTIQVLLLRKVRADLPDVILKLIAWDAVDKASEVDFNTASLRTLAEAWAKQERTQRDGVLRKFLVHRGHAAEPTKEPVWLDFSRILDQGNSDLELVKVTTLPSKTFDGPASSMDAKLASSDDGGSGGRDGADPLPASTAIVAATAAATAIGQCFSPTAGLGSQGAPHSGSLSEFDYTGDHLKPKAAPKSVKTRKAQDAVEEQAEESEDYDWALDLEREVHAYDVLPVHRDIHGVYGLNALQPFERKLGYDLTDLETIAVLKNAIYQFKPLCVLVEWPCALWTLFNENLNYTRRMSELATLREEERPLVSLGAWACEEQSRLFLGENPLRSRLWRENCVQKLLDLPAHGAETSKGEPIVKPHRWITNSDFLADNLSKKMTADQKQYCVTVEGQETERSGEYCDGLVDAILNGIYQEARRRNPARFTKKTHDVMFARPAPDAEAWKSLLDDVESRFTNSNKKPFTLPDNDPMMKAIKELVAWEITRVQAAWLPLARRLPQEFPYTHRGAALRLTSGDFQLDLGVQEQPPPLPGEQVEATPSQRQLRLAGFDTEIWFEDPPREVDRKLQYSLGRLHVNMGHAPKAELVRMLAAAGNLSKKVLAGLDCLRCGGCIRTRQPRPPPTSSTSSNYSGYFGEVLQSDVVYLRMINGENVPVLGITCEATSYHSAKVLESRQPAHVLATLLEIWYRPLGLPLRFKTDPGGEFGGEVTTFHMRHGILHETVPAETHFRVGKIERRNALMRSLVERVVDERGVAKREELDQCLVAVLRTINSCTFSHDRSPAQAVFGRVARPLGDLVSDHAVAFWRWSGRSRQHKRGAWALARFVSRDPDNKSVWLQVNTTTVKVANNQIRVACGWEEWTPSHDDIAILKDAERNLRDNLWEDQREEPPAALEEATAELASQLPLRPAPLPVREQDYWRYADDRAIRVHVIPRYELYVPEPHECDFDVNDLADASTSTRSNQRKTNGEILGAHGHTTTLGQERQLSFGKRIQLNCLELYVYQPSHCSNHSDYQYNHAYRHGTCFARENAIIAGETANVQDLSHNELPSVGNNDNVNLEQRLPVPAGQPQPTMDDPRASASDAQAPPEPLPQLPQKRTADVLLSHVLFQSGVFELCVDDFGEAILQRGDEMIDMPLPFHTEHHYQCYLASKQRIRDLQADGVNEDFTREDGSSSEDEVKTVSNNRNQTSLPTRSGESSDPKLSKRVLKSRAAYRDKNKGLGEVKAKCRVVLIGCNDPDIFSVSRDSPTPSRLSEAIVLAIATAGRNREVNGDGGLWKLWLSDAKSAFLQGEQNREERGGPIFMRPPRDPVIDEVGAYSAPLYEVLGPYHELFDIDLLEGMFTWGSVTVIDEDHPGVYRGKEIELVQENGRFKYQVTQTAFIDGMDSGRLPRRRAKEDEKLTPSEWQEFRSISGSLQWLSSQTRPELGPVVSLSNLPRPQKALRDRRVEYVRATRKVGITYQDVPFDRSSTLVTFSDSSWANNSSSLKSQFGLLVLLTRPQVTEVPMVGALLDWRSGRSSRVCRSTLAAEACASDEGADRAAMANYMISELLYGEPAFRVGLRVHSLLVTDAKSLYDCVVAENPNLSDKRSLVNIRSVQETVSPRQMHWVPTELMRADALTKLDSSLLVEFTKWLVKPIIQLKELALGKKKDSISEKSVSMSTASR</sequence>
<feature type="region of interest" description="Disordered" evidence="1">
    <location>
        <begin position="1229"/>
        <end position="1278"/>
    </location>
</feature>
<feature type="compositionally biased region" description="Polar residues" evidence="1">
    <location>
        <begin position="1141"/>
        <end position="1150"/>
    </location>
</feature>
<feature type="compositionally biased region" description="Polar residues" evidence="1">
    <location>
        <begin position="1365"/>
        <end position="1380"/>
    </location>
</feature>
<feature type="domain" description="Integrase catalytic" evidence="2">
    <location>
        <begin position="801"/>
        <end position="975"/>
    </location>
</feature>
<dbReference type="GO" id="GO:0015074">
    <property type="term" value="P:DNA integration"/>
    <property type="evidence" value="ECO:0007669"/>
    <property type="project" value="InterPro"/>
</dbReference>
<comment type="caution">
    <text evidence="3">The sequence shown here is derived from an EMBL/GenBank/DDBJ whole genome shotgun (WGS) entry which is preliminary data.</text>
</comment>
<dbReference type="EMBL" id="CAJNIZ010010413">
    <property type="protein sequence ID" value="CAE7300071.1"/>
    <property type="molecule type" value="Genomic_DNA"/>
</dbReference>
<feature type="compositionally biased region" description="Acidic residues" evidence="1">
    <location>
        <begin position="385"/>
        <end position="394"/>
    </location>
</feature>
<feature type="region of interest" description="Disordered" evidence="1">
    <location>
        <begin position="369"/>
        <end position="394"/>
    </location>
</feature>
<dbReference type="OrthoDB" id="421837at2759"/>
<feature type="region of interest" description="Disordered" evidence="1">
    <location>
        <begin position="1141"/>
        <end position="1161"/>
    </location>
</feature>
<accession>A0A812NCE4</accession>
<gene>
    <name evidence="3" type="ORF">SPIL2461_LOCUS6780</name>
</gene>
<dbReference type="InterPro" id="IPR001584">
    <property type="entry name" value="Integrase_cat-core"/>
</dbReference>
<feature type="compositionally biased region" description="Basic and acidic residues" evidence="1">
    <location>
        <begin position="1350"/>
        <end position="1364"/>
    </location>
</feature>
<evidence type="ECO:0000256" key="1">
    <source>
        <dbReference type="SAM" id="MobiDB-lite"/>
    </source>
</evidence>
<feature type="region of interest" description="Disordered" evidence="1">
    <location>
        <begin position="1"/>
        <end position="176"/>
    </location>
</feature>
<feature type="compositionally biased region" description="Basic and acidic residues" evidence="1">
    <location>
        <begin position="59"/>
        <end position="75"/>
    </location>
</feature>
<dbReference type="InterPro" id="IPR036397">
    <property type="entry name" value="RNaseH_sf"/>
</dbReference>
<dbReference type="InterPro" id="IPR012337">
    <property type="entry name" value="RNaseH-like_sf"/>
</dbReference>
<dbReference type="PROSITE" id="PS50994">
    <property type="entry name" value="INTEGRASE"/>
    <property type="match status" value="1"/>
</dbReference>
<reference evidence="3" key="1">
    <citation type="submission" date="2021-02" db="EMBL/GenBank/DDBJ databases">
        <authorList>
            <person name="Dougan E. K."/>
            <person name="Rhodes N."/>
            <person name="Thang M."/>
            <person name="Chan C."/>
        </authorList>
    </citation>
    <scope>NUCLEOTIDE SEQUENCE</scope>
</reference>
<protein>
    <recommendedName>
        <fullName evidence="2">Integrase catalytic domain-containing protein</fullName>
    </recommendedName>
</protein>
<feature type="compositionally biased region" description="Low complexity" evidence="1">
    <location>
        <begin position="46"/>
        <end position="57"/>
    </location>
</feature>
<evidence type="ECO:0000313" key="3">
    <source>
        <dbReference type="EMBL" id="CAE7300071.1"/>
    </source>
</evidence>
<organism evidence="3 4">
    <name type="scientific">Symbiodinium pilosum</name>
    <name type="common">Dinoflagellate</name>
    <dbReference type="NCBI Taxonomy" id="2952"/>
    <lineage>
        <taxon>Eukaryota</taxon>
        <taxon>Sar</taxon>
        <taxon>Alveolata</taxon>
        <taxon>Dinophyceae</taxon>
        <taxon>Suessiales</taxon>
        <taxon>Symbiodiniaceae</taxon>
        <taxon>Symbiodinium</taxon>
    </lineage>
</organism>
<proteinExistence type="predicted"/>
<dbReference type="Proteomes" id="UP000649617">
    <property type="component" value="Unassembled WGS sequence"/>
</dbReference>
<dbReference type="Gene3D" id="3.30.420.10">
    <property type="entry name" value="Ribonuclease H-like superfamily/Ribonuclease H"/>
    <property type="match status" value="1"/>
</dbReference>
<dbReference type="SUPFAM" id="SSF53098">
    <property type="entry name" value="Ribonuclease H-like"/>
    <property type="match status" value="1"/>
</dbReference>